<evidence type="ECO:0000313" key="1">
    <source>
        <dbReference type="EMBL" id="MBX23994.1"/>
    </source>
</evidence>
<dbReference type="EMBL" id="GGEC01043510">
    <property type="protein sequence ID" value="MBX23994.1"/>
    <property type="molecule type" value="Transcribed_RNA"/>
</dbReference>
<sequence length="88" mass="10284">MKIPYPDSGNKKHKIHKSCNTVKEGCIHCKKEQNILQHVCTLEKVKIQRRHYDELTDKRIFLLFQGSTVTGDPLIEHHIHGLRCMHLS</sequence>
<name>A0A2P2M196_RHIMU</name>
<protein>
    <submittedName>
        <fullName evidence="1">Uncharacterized protein</fullName>
    </submittedName>
</protein>
<organism evidence="1">
    <name type="scientific">Rhizophora mucronata</name>
    <name type="common">Asiatic mangrove</name>
    <dbReference type="NCBI Taxonomy" id="61149"/>
    <lineage>
        <taxon>Eukaryota</taxon>
        <taxon>Viridiplantae</taxon>
        <taxon>Streptophyta</taxon>
        <taxon>Embryophyta</taxon>
        <taxon>Tracheophyta</taxon>
        <taxon>Spermatophyta</taxon>
        <taxon>Magnoliopsida</taxon>
        <taxon>eudicotyledons</taxon>
        <taxon>Gunneridae</taxon>
        <taxon>Pentapetalae</taxon>
        <taxon>rosids</taxon>
        <taxon>fabids</taxon>
        <taxon>Malpighiales</taxon>
        <taxon>Rhizophoraceae</taxon>
        <taxon>Rhizophora</taxon>
    </lineage>
</organism>
<reference evidence="1" key="1">
    <citation type="submission" date="2018-02" db="EMBL/GenBank/DDBJ databases">
        <title>Rhizophora mucronata_Transcriptome.</title>
        <authorList>
            <person name="Meera S.P."/>
            <person name="Sreeshan A."/>
            <person name="Augustine A."/>
        </authorList>
    </citation>
    <scope>NUCLEOTIDE SEQUENCE</scope>
    <source>
        <tissue evidence="1">Leaf</tissue>
    </source>
</reference>
<accession>A0A2P2M196</accession>
<proteinExistence type="predicted"/>
<dbReference type="AlphaFoldDB" id="A0A2P2M196"/>